<keyword evidence="2" id="KW-0238">DNA-binding</keyword>
<dbReference type="RefSeq" id="WP_065541676.1">
    <property type="nucleotide sequence ID" value="NZ_CP015405.2"/>
</dbReference>
<protein>
    <submittedName>
        <fullName evidence="5">AraC family transcriptional regulator</fullName>
    </submittedName>
</protein>
<dbReference type="EMBL" id="CP015405">
    <property type="protein sequence ID" value="ANU75480.1"/>
    <property type="molecule type" value="Genomic_DNA"/>
</dbReference>
<dbReference type="OrthoDB" id="183331at2"/>
<organism evidence="5 6">
    <name type="scientific">Blautia pseudococcoides</name>
    <dbReference type="NCBI Taxonomy" id="1796616"/>
    <lineage>
        <taxon>Bacteria</taxon>
        <taxon>Bacillati</taxon>
        <taxon>Bacillota</taxon>
        <taxon>Clostridia</taxon>
        <taxon>Lachnospirales</taxon>
        <taxon>Lachnospiraceae</taxon>
        <taxon>Blautia</taxon>
    </lineage>
</organism>
<evidence type="ECO:0000256" key="1">
    <source>
        <dbReference type="ARBA" id="ARBA00023015"/>
    </source>
</evidence>
<name>A0A1C7I747_9FIRM</name>
<dbReference type="Gene3D" id="2.60.120.10">
    <property type="entry name" value="Jelly Rolls"/>
    <property type="match status" value="1"/>
</dbReference>
<accession>A0A1C7I747</accession>
<dbReference type="InterPro" id="IPR009057">
    <property type="entry name" value="Homeodomain-like_sf"/>
</dbReference>
<evidence type="ECO:0000259" key="4">
    <source>
        <dbReference type="PROSITE" id="PS01124"/>
    </source>
</evidence>
<evidence type="ECO:0000256" key="3">
    <source>
        <dbReference type="ARBA" id="ARBA00023163"/>
    </source>
</evidence>
<dbReference type="AlphaFoldDB" id="A0A1C7I747"/>
<dbReference type="InterPro" id="IPR014710">
    <property type="entry name" value="RmlC-like_jellyroll"/>
</dbReference>
<keyword evidence="3" id="KW-0804">Transcription</keyword>
<dbReference type="PANTHER" id="PTHR46796:SF2">
    <property type="entry name" value="TRANSCRIPTIONAL REGULATORY PROTEIN"/>
    <property type="match status" value="1"/>
</dbReference>
<dbReference type="KEGG" id="byl:A4V09_06680"/>
<reference evidence="5" key="1">
    <citation type="submission" date="2017-04" db="EMBL/GenBank/DDBJ databases">
        <title>Complete Genome Sequences of Twelve Strains of a Stable Defined Moderately Diverse Mouse Microbiota 2 (sDMDMm2).</title>
        <authorList>
            <person name="Uchimura Y."/>
            <person name="Wyss M."/>
            <person name="Brugiroux S."/>
            <person name="Limenitakis J.P."/>
            <person name="Stecher B."/>
            <person name="McCoy K.D."/>
            <person name="Macpherson A.J."/>
        </authorList>
    </citation>
    <scope>NUCLEOTIDE SEQUENCE</scope>
    <source>
        <strain evidence="5">YL58</strain>
    </source>
</reference>
<dbReference type="SUPFAM" id="SSF46689">
    <property type="entry name" value="Homeodomain-like"/>
    <property type="match status" value="2"/>
</dbReference>
<dbReference type="PANTHER" id="PTHR46796">
    <property type="entry name" value="HTH-TYPE TRANSCRIPTIONAL ACTIVATOR RHAS-RELATED"/>
    <property type="match status" value="1"/>
</dbReference>
<evidence type="ECO:0000313" key="6">
    <source>
        <dbReference type="Proteomes" id="UP000092574"/>
    </source>
</evidence>
<dbReference type="InterPro" id="IPR037923">
    <property type="entry name" value="HTH-like"/>
</dbReference>
<dbReference type="SUPFAM" id="SSF51215">
    <property type="entry name" value="Regulatory protein AraC"/>
    <property type="match status" value="1"/>
</dbReference>
<gene>
    <name evidence="5" type="ORF">A4V09_06680</name>
</gene>
<evidence type="ECO:0000256" key="2">
    <source>
        <dbReference type="ARBA" id="ARBA00023125"/>
    </source>
</evidence>
<proteinExistence type="predicted"/>
<dbReference type="SMART" id="SM00342">
    <property type="entry name" value="HTH_ARAC"/>
    <property type="match status" value="1"/>
</dbReference>
<dbReference type="InterPro" id="IPR018060">
    <property type="entry name" value="HTH_AraC"/>
</dbReference>
<dbReference type="GO" id="GO:0043565">
    <property type="term" value="F:sequence-specific DNA binding"/>
    <property type="evidence" value="ECO:0007669"/>
    <property type="project" value="InterPro"/>
</dbReference>
<dbReference type="STRING" id="1796616.A4V09_06680"/>
<sequence>MHAEQEQRHVYYDHDLEIEAYNLSGIVQKFPNHFHDYYVIGFVEGGKRHLWCKGKEYDLTAGDLILFNPRDNHYCAPINGEILDYRAVNINVDVMERAVKEITGRDFVLHFTSNVVYQSDITQSIGDLYDAILTHAPKLKKEEAFFFLLEQILQEHAAPFDEIDISEPNQQIKTLCHYMEKHFSENITLDDLLSMTSFGKSYLLRSFTKQVGVSPYRYLQTVRLEKAKKFLEQGVAPIDAADMAGFADQSHFTNFFKEFIGLTPKQYQKIFTDKPLPVTPAKEWTNE</sequence>
<dbReference type="InterPro" id="IPR050204">
    <property type="entry name" value="AraC_XylS_family_regulators"/>
</dbReference>
<keyword evidence="6" id="KW-1185">Reference proteome</keyword>
<dbReference type="Proteomes" id="UP000092574">
    <property type="component" value="Chromosome"/>
</dbReference>
<dbReference type="CDD" id="cd07001">
    <property type="entry name" value="cupin_YbfI-like_N"/>
    <property type="match status" value="1"/>
</dbReference>
<evidence type="ECO:0000313" key="5">
    <source>
        <dbReference type="EMBL" id="ANU75480.1"/>
    </source>
</evidence>
<dbReference type="PROSITE" id="PS01124">
    <property type="entry name" value="HTH_ARAC_FAMILY_2"/>
    <property type="match status" value="1"/>
</dbReference>
<keyword evidence="1" id="KW-0805">Transcription regulation</keyword>
<dbReference type="Gene3D" id="1.10.10.60">
    <property type="entry name" value="Homeodomain-like"/>
    <property type="match status" value="2"/>
</dbReference>
<dbReference type="Pfam" id="PF02311">
    <property type="entry name" value="AraC_binding"/>
    <property type="match status" value="1"/>
</dbReference>
<feature type="domain" description="HTH araC/xylS-type" evidence="4">
    <location>
        <begin position="173"/>
        <end position="270"/>
    </location>
</feature>
<dbReference type="Pfam" id="PF12833">
    <property type="entry name" value="HTH_18"/>
    <property type="match status" value="1"/>
</dbReference>
<dbReference type="GO" id="GO:0003700">
    <property type="term" value="F:DNA-binding transcription factor activity"/>
    <property type="evidence" value="ECO:0007669"/>
    <property type="project" value="InterPro"/>
</dbReference>
<dbReference type="InterPro" id="IPR003313">
    <property type="entry name" value="AraC-bd"/>
</dbReference>